<evidence type="ECO:0000256" key="1">
    <source>
        <dbReference type="ARBA" id="ARBA00022737"/>
    </source>
</evidence>
<gene>
    <name evidence="5" type="ORF">PITC_059520</name>
</gene>
<dbReference type="InterPro" id="IPR002110">
    <property type="entry name" value="Ankyrin_rpt"/>
</dbReference>
<dbReference type="OrthoDB" id="3200163at2759"/>
<dbReference type="PROSITE" id="PS50297">
    <property type="entry name" value="ANK_REP_REGION"/>
    <property type="match status" value="1"/>
</dbReference>
<dbReference type="EMBL" id="JQGA01000008">
    <property type="protein sequence ID" value="KGO78339.1"/>
    <property type="molecule type" value="Genomic_DNA"/>
</dbReference>
<dbReference type="OMA" id="MNIPRSK"/>
<name>A0A0A2LEK5_PENIT</name>
<dbReference type="InterPro" id="IPR031352">
    <property type="entry name" value="SesA"/>
</dbReference>
<dbReference type="GO" id="GO:0045944">
    <property type="term" value="P:positive regulation of transcription by RNA polymerase II"/>
    <property type="evidence" value="ECO:0007669"/>
    <property type="project" value="TreeGrafter"/>
</dbReference>
<evidence type="ECO:0000256" key="3">
    <source>
        <dbReference type="PROSITE-ProRule" id="PRU00023"/>
    </source>
</evidence>
<reference evidence="5 6" key="1">
    <citation type="journal article" date="2015" name="Mol. Plant Microbe Interact.">
        <title>Genome, transcriptome, and functional analyses of Penicillium expansum provide new insights into secondary metabolism and pathogenicity.</title>
        <authorList>
            <person name="Ballester A.R."/>
            <person name="Marcet-Houben M."/>
            <person name="Levin E."/>
            <person name="Sela N."/>
            <person name="Selma-Lazaro C."/>
            <person name="Carmona L."/>
            <person name="Wisniewski M."/>
            <person name="Droby S."/>
            <person name="Gonzalez-Candelas L."/>
            <person name="Gabaldon T."/>
        </authorList>
    </citation>
    <scope>NUCLEOTIDE SEQUENCE [LARGE SCALE GENOMIC DNA]</scope>
    <source>
        <strain evidence="5 6">PHI-1</strain>
    </source>
</reference>
<dbReference type="AlphaFoldDB" id="A0A0A2LEK5"/>
<dbReference type="Pfam" id="PF17107">
    <property type="entry name" value="SesA"/>
    <property type="match status" value="1"/>
</dbReference>
<evidence type="ECO:0000259" key="4">
    <source>
        <dbReference type="Pfam" id="PF17107"/>
    </source>
</evidence>
<feature type="domain" description="NACHT-NTPase and P-loop NTPases N-terminal" evidence="4">
    <location>
        <begin position="11"/>
        <end position="136"/>
    </location>
</feature>
<dbReference type="GO" id="GO:0000976">
    <property type="term" value="F:transcription cis-regulatory region binding"/>
    <property type="evidence" value="ECO:0007669"/>
    <property type="project" value="TreeGrafter"/>
</dbReference>
<dbReference type="Gene3D" id="1.25.40.20">
    <property type="entry name" value="Ankyrin repeat-containing domain"/>
    <property type="match status" value="2"/>
</dbReference>
<sequence length="759" mass="85794">MAEAFAVVGAVASTVQLIDFSAKVFDRLNDYIRHIDQVPETLREIKLQLALLIETLQRVQTNIDFGHFNPRTSSVMKDLVDEIYSQMILLDNLLLRVTPGEGDSMIKRGQKAILSLKEESTLKKIFERISRYVEKLLLLRTSIVSTRAMIHTESLLKMHQNHMACGSLVATSPITTETLVMGNTSEPVENLNADARLKSIANYSKRSKDRRLSYFLSLSRFGLLWALQVDLNISWGNKGMSIIPGLHFQQLVKNNSPGLGIFMEFMMGQIDTKSAFQALVGLFRRGVVSPYDIFPDGRTWLEKILTHHPIYVSDPRRIISMLRVLCQCGAWMGTQIPLLFITARWRGSEHSGNHLSFLRELIAMGYDCSKDTSLCSSAYNDLHVGSYVGMDTFLLKFLAEGSKNACDEIRTFVQDPRSLQGTNLLGQSPVHVAVLRPAALSIIVRVFGDLDMPDLGGKTPLEYAAAYGSTESMLILLESGANPVRGQHIPFLQIALVKGHWELFSDAVVFFRKQRTFSESFLQDQLKHLMNEALNLRVLGSKGFCTFLGLGIDMRTVSEDGNTLLHFAESAENVAALFSTASEFIDDPNDHGRTALMTSIEKKKLEVSKAIVQKGCNINHQDNMGLSALHIASKVMAKWLTWLLTLSELRGQVIGRKALLDLIRLKEFQRAELTHVCTANHHSNFRVYLDEDEIDEILDEEKETIWQLEVTMEEWKRKLDDFPVEETWLGMLNEFCPVNYKPPPSQDHLIKFDQFIIHR</sequence>
<keyword evidence="2 3" id="KW-0040">ANK repeat</keyword>
<dbReference type="STRING" id="40296.A0A0A2LEK5"/>
<dbReference type="PANTHER" id="PTHR24193">
    <property type="entry name" value="ANKYRIN REPEAT PROTEIN"/>
    <property type="match status" value="1"/>
</dbReference>
<dbReference type="InterPro" id="IPR036770">
    <property type="entry name" value="Ankyrin_rpt-contain_sf"/>
</dbReference>
<keyword evidence="1" id="KW-0677">Repeat</keyword>
<dbReference type="HOGENOM" id="CLU_013932_0_0_1"/>
<feature type="repeat" description="ANK" evidence="3">
    <location>
        <begin position="456"/>
        <end position="482"/>
    </location>
</feature>
<dbReference type="PROSITE" id="PS50088">
    <property type="entry name" value="ANK_REPEAT"/>
    <property type="match status" value="2"/>
</dbReference>
<keyword evidence="6" id="KW-1185">Reference proteome</keyword>
<dbReference type="SUPFAM" id="SSF48403">
    <property type="entry name" value="Ankyrin repeat"/>
    <property type="match status" value="1"/>
</dbReference>
<dbReference type="InterPro" id="IPR050663">
    <property type="entry name" value="Ankyrin-SOCS_Box"/>
</dbReference>
<dbReference type="Proteomes" id="UP000030104">
    <property type="component" value="Unassembled WGS sequence"/>
</dbReference>
<accession>A0A0A2LEK5</accession>
<dbReference type="PhylomeDB" id="A0A0A2LEK5"/>
<dbReference type="SMART" id="SM00248">
    <property type="entry name" value="ANK"/>
    <property type="match status" value="5"/>
</dbReference>
<dbReference type="PANTHER" id="PTHR24193:SF121">
    <property type="entry name" value="ADA2A-CONTAINING COMPLEX COMPONENT 3, ISOFORM D"/>
    <property type="match status" value="1"/>
</dbReference>
<evidence type="ECO:0000313" key="6">
    <source>
        <dbReference type="Proteomes" id="UP000030104"/>
    </source>
</evidence>
<comment type="caution">
    <text evidence="5">The sequence shown here is derived from an EMBL/GenBank/DDBJ whole genome shotgun (WGS) entry which is preliminary data.</text>
</comment>
<evidence type="ECO:0000313" key="5">
    <source>
        <dbReference type="EMBL" id="KGO78339.1"/>
    </source>
</evidence>
<dbReference type="Pfam" id="PF12796">
    <property type="entry name" value="Ank_2"/>
    <property type="match status" value="1"/>
</dbReference>
<protein>
    <recommendedName>
        <fullName evidence="4">NACHT-NTPase and P-loop NTPases N-terminal domain-containing protein</fullName>
    </recommendedName>
</protein>
<proteinExistence type="predicted"/>
<dbReference type="GO" id="GO:0005634">
    <property type="term" value="C:nucleus"/>
    <property type="evidence" value="ECO:0007669"/>
    <property type="project" value="TreeGrafter"/>
</dbReference>
<feature type="repeat" description="ANK" evidence="3">
    <location>
        <begin position="591"/>
        <end position="623"/>
    </location>
</feature>
<evidence type="ECO:0000256" key="2">
    <source>
        <dbReference type="ARBA" id="ARBA00023043"/>
    </source>
</evidence>
<organism evidence="5 6">
    <name type="scientific">Penicillium italicum</name>
    <name type="common">Blue mold</name>
    <dbReference type="NCBI Taxonomy" id="40296"/>
    <lineage>
        <taxon>Eukaryota</taxon>
        <taxon>Fungi</taxon>
        <taxon>Dikarya</taxon>
        <taxon>Ascomycota</taxon>
        <taxon>Pezizomycotina</taxon>
        <taxon>Eurotiomycetes</taxon>
        <taxon>Eurotiomycetidae</taxon>
        <taxon>Eurotiales</taxon>
        <taxon>Aspergillaceae</taxon>
        <taxon>Penicillium</taxon>
    </lineage>
</organism>